<keyword evidence="2" id="KW-1185">Reference proteome</keyword>
<accession>A0ACC5WMC7</accession>
<gene>
    <name evidence="1" type="ORF">PGIGA_G00228800</name>
</gene>
<sequence>MLSVITEPDKPKAHQHDNAPVHKARSMKTWFAKIDLEELECPAQSPDLNPTEHVWDDLEHGLHTRPPHQTSMPDLTNDLVAEWTKESLPRRAEAVIAVNTGPNP</sequence>
<evidence type="ECO:0000313" key="1">
    <source>
        <dbReference type="EMBL" id="MCI4379485.1"/>
    </source>
</evidence>
<dbReference type="EMBL" id="CM040459">
    <property type="protein sequence ID" value="MCI4379485.1"/>
    <property type="molecule type" value="Genomic_DNA"/>
</dbReference>
<comment type="caution">
    <text evidence="1">The sequence shown here is derived from an EMBL/GenBank/DDBJ whole genome shotgun (WGS) entry which is preliminary data.</text>
</comment>
<protein>
    <submittedName>
        <fullName evidence="1">Uncharacterized protein</fullName>
    </submittedName>
</protein>
<organism evidence="1 2">
    <name type="scientific">Pangasianodon gigas</name>
    <name type="common">Mekong giant catfish</name>
    <name type="synonym">Pangasius gigas</name>
    <dbReference type="NCBI Taxonomy" id="30993"/>
    <lineage>
        <taxon>Eukaryota</taxon>
        <taxon>Metazoa</taxon>
        <taxon>Chordata</taxon>
        <taxon>Craniata</taxon>
        <taxon>Vertebrata</taxon>
        <taxon>Euteleostomi</taxon>
        <taxon>Actinopterygii</taxon>
        <taxon>Neopterygii</taxon>
        <taxon>Teleostei</taxon>
        <taxon>Ostariophysi</taxon>
        <taxon>Siluriformes</taxon>
        <taxon>Pangasiidae</taxon>
        <taxon>Pangasianodon</taxon>
    </lineage>
</organism>
<reference evidence="1 2" key="1">
    <citation type="journal article" date="2022" name="bioRxiv">
        <title>An ancient truncated duplication of the anti-Mullerian hormone receptor type 2 gene is a potential conserved master sex determinant in the Pangasiidae catfish family.</title>
        <authorList>
            <person name="Wen M."/>
            <person name="Pan Q."/>
            <person name="Jouanno E."/>
            <person name="Montfort J."/>
            <person name="Zahm M."/>
            <person name="Cabau C."/>
            <person name="Klopp C."/>
            <person name="Iampietro C."/>
            <person name="Roques C."/>
            <person name="Bouchez O."/>
            <person name="Castinel A."/>
            <person name="Donnadieu C."/>
            <person name="Parrinello H."/>
            <person name="Poncet C."/>
            <person name="Belmonte E."/>
            <person name="Gautier V."/>
            <person name="Avarre J.-C."/>
            <person name="Dugue R."/>
            <person name="Gustiano R."/>
            <person name="Ha T.T.T."/>
            <person name="Campet M."/>
            <person name="Sriphairoj K."/>
            <person name="Ribolli J."/>
            <person name="de Almeida F.L."/>
            <person name="Desvignes T."/>
            <person name="Postlethwait J.H."/>
            <person name="Bucao C.F."/>
            <person name="Robinson-Rechavi M."/>
            <person name="Bobe J."/>
            <person name="Herpin A."/>
            <person name="Guiguen Y."/>
        </authorList>
    </citation>
    <scope>NUCLEOTIDE SEQUENCE [LARGE SCALE GENOMIC DNA]</scope>
    <source>
        <strain evidence="1">YG-Dec2019</strain>
    </source>
</reference>
<dbReference type="Proteomes" id="UP000829447">
    <property type="component" value="Linkage Group LG6"/>
</dbReference>
<name>A0ACC5WMC7_PANGG</name>
<evidence type="ECO:0000313" key="2">
    <source>
        <dbReference type="Proteomes" id="UP000829447"/>
    </source>
</evidence>
<proteinExistence type="predicted"/>